<dbReference type="GO" id="GO:0005634">
    <property type="term" value="C:nucleus"/>
    <property type="evidence" value="ECO:0007669"/>
    <property type="project" value="InterPro"/>
</dbReference>
<evidence type="ECO:0008006" key="4">
    <source>
        <dbReference type="Google" id="ProtNLM"/>
    </source>
</evidence>
<dbReference type="EMBL" id="CAJRGZ010000038">
    <property type="protein sequence ID" value="CAG5190063.1"/>
    <property type="molecule type" value="Genomic_DNA"/>
</dbReference>
<gene>
    <name evidence="2" type="ORF">ALTATR162_LOCUS12120</name>
</gene>
<dbReference type="Proteomes" id="UP000676310">
    <property type="component" value="Unassembled WGS sequence"/>
</dbReference>
<evidence type="ECO:0000313" key="3">
    <source>
        <dbReference type="Proteomes" id="UP000676310"/>
    </source>
</evidence>
<dbReference type="InterPro" id="IPR009072">
    <property type="entry name" value="Histone-fold"/>
</dbReference>
<comment type="caution">
    <text evidence="2">The sequence shown here is derived from an EMBL/GenBank/DDBJ whole genome shotgun (WGS) entry which is preliminary data.</text>
</comment>
<reference evidence="2" key="1">
    <citation type="submission" date="2021-05" db="EMBL/GenBank/DDBJ databases">
        <authorList>
            <person name="Stam R."/>
        </authorList>
    </citation>
    <scope>NUCLEOTIDE SEQUENCE</scope>
    <source>
        <strain evidence="2">CS162</strain>
    </source>
</reference>
<accession>A0A8J2ICA2</accession>
<name>A0A8J2ICA2_9PLEO</name>
<evidence type="ECO:0000256" key="1">
    <source>
        <dbReference type="SAM" id="MobiDB-lite"/>
    </source>
</evidence>
<feature type="region of interest" description="Disordered" evidence="1">
    <location>
        <begin position="74"/>
        <end position="127"/>
    </location>
</feature>
<feature type="compositionally biased region" description="Acidic residues" evidence="1">
    <location>
        <begin position="96"/>
        <end position="107"/>
    </location>
</feature>
<evidence type="ECO:0000313" key="2">
    <source>
        <dbReference type="EMBL" id="CAG5190063.1"/>
    </source>
</evidence>
<feature type="region of interest" description="Disordered" evidence="1">
    <location>
        <begin position="322"/>
        <end position="361"/>
    </location>
</feature>
<dbReference type="RefSeq" id="XP_043175701.1">
    <property type="nucleotide sequence ID" value="XM_043319766.1"/>
</dbReference>
<dbReference type="OrthoDB" id="2420608at2759"/>
<feature type="compositionally biased region" description="Basic residues" evidence="1">
    <location>
        <begin position="247"/>
        <end position="262"/>
    </location>
</feature>
<dbReference type="PANTHER" id="PTHR15992">
    <property type="entry name" value="HOLLIDAY JUNCTION RECOGNITION PROTEIN"/>
    <property type="match status" value="1"/>
</dbReference>
<feature type="compositionally biased region" description="Polar residues" evidence="1">
    <location>
        <begin position="112"/>
        <end position="124"/>
    </location>
</feature>
<dbReference type="PANTHER" id="PTHR15992:SF5">
    <property type="entry name" value="HOLLIDAY JUNCTION RECOGNITION PROTEIN"/>
    <property type="match status" value="1"/>
</dbReference>
<dbReference type="AlphaFoldDB" id="A0A8J2ICA2"/>
<dbReference type="InterPro" id="IPR018465">
    <property type="entry name" value="Scm3/HJURP"/>
</dbReference>
<dbReference type="Gene3D" id="1.10.20.10">
    <property type="entry name" value="Histone, subunit A"/>
    <property type="match status" value="1"/>
</dbReference>
<organism evidence="2 3">
    <name type="scientific">Alternaria atra</name>
    <dbReference type="NCBI Taxonomy" id="119953"/>
    <lineage>
        <taxon>Eukaryota</taxon>
        <taxon>Fungi</taxon>
        <taxon>Dikarya</taxon>
        <taxon>Ascomycota</taxon>
        <taxon>Pezizomycotina</taxon>
        <taxon>Dothideomycetes</taxon>
        <taxon>Pleosporomycetidae</taxon>
        <taxon>Pleosporales</taxon>
        <taxon>Pleosporineae</taxon>
        <taxon>Pleosporaceae</taxon>
        <taxon>Alternaria</taxon>
        <taxon>Alternaria sect. Ulocladioides</taxon>
    </lineage>
</organism>
<feature type="region of interest" description="Disordered" evidence="1">
    <location>
        <begin position="220"/>
        <end position="264"/>
    </location>
</feature>
<dbReference type="GO" id="GO:0046982">
    <property type="term" value="F:protein heterodimerization activity"/>
    <property type="evidence" value="ECO:0007669"/>
    <property type="project" value="InterPro"/>
</dbReference>
<dbReference type="Pfam" id="PF10384">
    <property type="entry name" value="Scm3"/>
    <property type="match status" value="1"/>
</dbReference>
<keyword evidence="3" id="KW-1185">Reference proteome</keyword>
<dbReference type="GeneID" id="67012469"/>
<dbReference type="GO" id="GO:0042393">
    <property type="term" value="F:histone binding"/>
    <property type="evidence" value="ECO:0007669"/>
    <property type="project" value="InterPro"/>
</dbReference>
<proteinExistence type="predicted"/>
<sequence>MEPPAKRMRIHQSVRADGENLDYVGEKQKNQQRLKSQFESIFEKFGNIHESQSDEIDMKTNRVVVDRGHLRRLQRKSKGKEKRSLDSLGVAVRSEEEVDEEDSEDELAPTQLVKSKTTRPPQQDMSKRQAETILINTQQPTSPQSNVPVTSIPQLGIPQTPNIQLPQTPVRQEAPPAFYAKLLQTINQAVHQFTAGLNIPNTPTTFANAAPVPITPMTTNDKVAPATDPKWFFPPLPAERRQCSPTRPRRSSTRVGGKKGRPRKYDFNHEDDVYISKCRRIDGISWKAIKDDREKWKTWPLSALCSRWVLIKDQNLHLQEPTVAAADDRSGSRSRKRVHASSKPPQSAGKRRSVGDRKVRKRRWEDEWGEDGLAM</sequence>
<protein>
    <recommendedName>
        <fullName evidence="4">Myb-like domain-containing protein</fullName>
    </recommendedName>
</protein>